<name>E3KNY2_PUCGT</name>
<gene>
    <name evidence="2" type="ORF">PGTG_11963</name>
</gene>
<protein>
    <submittedName>
        <fullName evidence="2">Uncharacterized protein</fullName>
    </submittedName>
</protein>
<dbReference type="VEuPathDB" id="FungiDB:PGTG_11963"/>
<dbReference type="RefSeq" id="XP_003330426.1">
    <property type="nucleotide sequence ID" value="XM_003330378.1"/>
</dbReference>
<proteinExistence type="predicted"/>
<dbReference type="EMBL" id="DS178298">
    <property type="protein sequence ID" value="EFP86007.1"/>
    <property type="molecule type" value="Genomic_DNA"/>
</dbReference>
<dbReference type="InParanoid" id="E3KNY2"/>
<dbReference type="PANTHER" id="PTHR10033">
    <property type="entry name" value="CALSEQUESTRIN"/>
    <property type="match status" value="1"/>
</dbReference>
<dbReference type="OrthoDB" id="2499072at2759"/>
<reference key="1">
    <citation type="submission" date="2007-01" db="EMBL/GenBank/DDBJ databases">
        <title>The Genome Sequence of Puccinia graminis f. sp. tritici Strain CRL 75-36-700-3.</title>
        <authorList>
            <consortium name="The Broad Institute Genome Sequencing Platform"/>
            <person name="Birren B."/>
            <person name="Lander E."/>
            <person name="Galagan J."/>
            <person name="Nusbaum C."/>
            <person name="Devon K."/>
            <person name="Cuomo C."/>
            <person name="Jaffe D."/>
            <person name="Butler J."/>
            <person name="Alvarez P."/>
            <person name="Gnerre S."/>
            <person name="Grabherr M."/>
            <person name="Mauceli E."/>
            <person name="Brockman W."/>
            <person name="Young S."/>
            <person name="LaButti K."/>
            <person name="Sykes S."/>
            <person name="DeCaprio D."/>
            <person name="Crawford M."/>
            <person name="Koehrsen M."/>
            <person name="Engels R."/>
            <person name="Montgomery P."/>
            <person name="Pearson M."/>
            <person name="Howarth C."/>
            <person name="Larson L."/>
            <person name="White J."/>
            <person name="Zeng Q."/>
            <person name="Kodira C."/>
            <person name="Yandava C."/>
            <person name="Alvarado L."/>
            <person name="O'Leary S."/>
            <person name="Szabo L."/>
            <person name="Dean R."/>
            <person name="Schein J."/>
        </authorList>
    </citation>
    <scope>NUCLEOTIDE SEQUENCE</scope>
    <source>
        <strain>CRL 75-36-700-3</strain>
    </source>
</reference>
<organism evidence="2 3">
    <name type="scientific">Puccinia graminis f. sp. tritici (strain CRL 75-36-700-3 / race SCCL)</name>
    <name type="common">Black stem rust fungus</name>
    <dbReference type="NCBI Taxonomy" id="418459"/>
    <lineage>
        <taxon>Eukaryota</taxon>
        <taxon>Fungi</taxon>
        <taxon>Dikarya</taxon>
        <taxon>Basidiomycota</taxon>
        <taxon>Pucciniomycotina</taxon>
        <taxon>Pucciniomycetes</taxon>
        <taxon>Pucciniales</taxon>
        <taxon>Pucciniaceae</taxon>
        <taxon>Puccinia</taxon>
    </lineage>
</organism>
<dbReference type="GO" id="GO:0033018">
    <property type="term" value="C:sarcoplasmic reticulum lumen"/>
    <property type="evidence" value="ECO:0000318"/>
    <property type="project" value="GO_Central"/>
</dbReference>
<dbReference type="AlphaFoldDB" id="E3KNY2"/>
<dbReference type="PANTHER" id="PTHR10033:SF0">
    <property type="entry name" value="CALSEQUESTRIN"/>
    <property type="match status" value="1"/>
</dbReference>
<dbReference type="GO" id="GO:0005509">
    <property type="term" value="F:calcium ion binding"/>
    <property type="evidence" value="ECO:0000318"/>
    <property type="project" value="GO_Central"/>
</dbReference>
<dbReference type="GO" id="GO:0051279">
    <property type="term" value="P:regulation of release of sequestered calcium ion into cytosol"/>
    <property type="evidence" value="ECO:0000318"/>
    <property type="project" value="GO_Central"/>
</dbReference>
<dbReference type="KEGG" id="pgr:PGTG_11963"/>
<feature type="compositionally biased region" description="Acidic residues" evidence="1">
    <location>
        <begin position="53"/>
        <end position="92"/>
    </location>
</feature>
<sequence length="245" mass="28171">MPPTRSSGRNTRSSSSLKSSNTKQNSNSKKRKAPRSLPTKKNSSRKRSGVNQEQDDDEEEEPEEEDEPEEEQPDSEQDQPDQEEEREEEEESINLTLENFQTQLGSWSINKLREVLGKRKKSCSNRVPPEVQDALLLLQQNYIKSKLMLSIIGNITETTTAKYLGENKPPLPPKGVSIGWEERNKILGEAWMELSGIEKEVFSPPIFQFFSKIPCSYDNDDEDEDELAEITLTQEEEELYRPLYD</sequence>
<dbReference type="Proteomes" id="UP000008783">
    <property type="component" value="Unassembled WGS sequence"/>
</dbReference>
<evidence type="ECO:0000313" key="2">
    <source>
        <dbReference type="EMBL" id="EFP86007.1"/>
    </source>
</evidence>
<reference evidence="3" key="2">
    <citation type="journal article" date="2011" name="Proc. Natl. Acad. Sci. U.S.A.">
        <title>Obligate biotrophy features unraveled by the genomic analysis of rust fungi.</title>
        <authorList>
            <person name="Duplessis S."/>
            <person name="Cuomo C.A."/>
            <person name="Lin Y.-C."/>
            <person name="Aerts A."/>
            <person name="Tisserant E."/>
            <person name="Veneault-Fourrey C."/>
            <person name="Joly D.L."/>
            <person name="Hacquard S."/>
            <person name="Amselem J."/>
            <person name="Cantarel B.L."/>
            <person name="Chiu R."/>
            <person name="Coutinho P.M."/>
            <person name="Feau N."/>
            <person name="Field M."/>
            <person name="Frey P."/>
            <person name="Gelhaye E."/>
            <person name="Goldberg J."/>
            <person name="Grabherr M.G."/>
            <person name="Kodira C.D."/>
            <person name="Kohler A."/>
            <person name="Kuees U."/>
            <person name="Lindquist E.A."/>
            <person name="Lucas S.M."/>
            <person name="Mago R."/>
            <person name="Mauceli E."/>
            <person name="Morin E."/>
            <person name="Murat C."/>
            <person name="Pangilinan J.L."/>
            <person name="Park R."/>
            <person name="Pearson M."/>
            <person name="Quesneville H."/>
            <person name="Rouhier N."/>
            <person name="Sakthikumar S."/>
            <person name="Salamov A.A."/>
            <person name="Schmutz J."/>
            <person name="Selles B."/>
            <person name="Shapiro H."/>
            <person name="Tanguay P."/>
            <person name="Tuskan G.A."/>
            <person name="Henrissat B."/>
            <person name="Van de Peer Y."/>
            <person name="Rouze P."/>
            <person name="Ellis J.G."/>
            <person name="Dodds P.N."/>
            <person name="Schein J.E."/>
            <person name="Zhong S."/>
            <person name="Hamelin R.C."/>
            <person name="Grigoriev I.V."/>
            <person name="Szabo L.J."/>
            <person name="Martin F."/>
        </authorList>
    </citation>
    <scope>NUCLEOTIDE SEQUENCE [LARGE SCALE GENOMIC DNA]</scope>
    <source>
        <strain evidence="3">CRL 75-36-700-3 / race SCCL</strain>
    </source>
</reference>
<evidence type="ECO:0000313" key="3">
    <source>
        <dbReference type="Proteomes" id="UP000008783"/>
    </source>
</evidence>
<dbReference type="HOGENOM" id="CLU_048154_1_0_1"/>
<accession>E3KNY2</accession>
<dbReference type="GeneID" id="10540013"/>
<keyword evidence="3" id="KW-1185">Reference proteome</keyword>
<evidence type="ECO:0000256" key="1">
    <source>
        <dbReference type="SAM" id="MobiDB-lite"/>
    </source>
</evidence>
<feature type="compositionally biased region" description="Low complexity" evidence="1">
    <location>
        <begin position="1"/>
        <end position="27"/>
    </location>
</feature>
<feature type="region of interest" description="Disordered" evidence="1">
    <location>
        <begin position="1"/>
        <end position="92"/>
    </location>
</feature>